<sequence>VNAAVLTHSARPAPCRERQPQMQCEFDAAGLRHPSPCPKLTVMMFSAYFYNSYKLYFYRYHCLDVALLSLIHTETFRRCFLYALG</sequence>
<proteinExistence type="predicted"/>
<organism evidence="1 2">
    <name type="scientific">Terrapene triunguis</name>
    <name type="common">Three-toed box turtle</name>
    <dbReference type="NCBI Taxonomy" id="2587831"/>
    <lineage>
        <taxon>Eukaryota</taxon>
        <taxon>Metazoa</taxon>
        <taxon>Chordata</taxon>
        <taxon>Craniata</taxon>
        <taxon>Vertebrata</taxon>
        <taxon>Euteleostomi</taxon>
        <taxon>Archelosauria</taxon>
        <taxon>Testudinata</taxon>
        <taxon>Testudines</taxon>
        <taxon>Cryptodira</taxon>
        <taxon>Durocryptodira</taxon>
        <taxon>Testudinoidea</taxon>
        <taxon>Emydidae</taxon>
        <taxon>Terrapene</taxon>
    </lineage>
</organism>
<dbReference type="InParanoid" id="A0A674I7M9"/>
<dbReference type="Proteomes" id="UP000472274">
    <property type="component" value="Unplaced"/>
</dbReference>
<accession>A0A674I7M9</accession>
<dbReference type="AlphaFoldDB" id="A0A674I7M9"/>
<evidence type="ECO:0000313" key="1">
    <source>
        <dbReference type="Ensembl" id="ENSTMTP00000004078.1"/>
    </source>
</evidence>
<reference evidence="1" key="2">
    <citation type="submission" date="2025-09" db="UniProtKB">
        <authorList>
            <consortium name="Ensembl"/>
        </authorList>
    </citation>
    <scope>IDENTIFICATION</scope>
</reference>
<protein>
    <submittedName>
        <fullName evidence="1">Uncharacterized protein</fullName>
    </submittedName>
</protein>
<dbReference type="Ensembl" id="ENSTMTT00000004224.1">
    <property type="protein sequence ID" value="ENSTMTP00000004078.1"/>
    <property type="gene ID" value="ENSTMTG00000002998.1"/>
</dbReference>
<reference evidence="1" key="1">
    <citation type="submission" date="2025-08" db="UniProtKB">
        <authorList>
            <consortium name="Ensembl"/>
        </authorList>
    </citation>
    <scope>IDENTIFICATION</scope>
</reference>
<keyword evidence="2" id="KW-1185">Reference proteome</keyword>
<evidence type="ECO:0000313" key="2">
    <source>
        <dbReference type="Proteomes" id="UP000472274"/>
    </source>
</evidence>
<name>A0A674I7M9_9SAUR</name>